<dbReference type="EMBL" id="MU071856">
    <property type="protein sequence ID" value="KAF5825839.1"/>
    <property type="molecule type" value="Genomic_DNA"/>
</dbReference>
<feature type="signal peptide" evidence="1">
    <location>
        <begin position="1"/>
        <end position="20"/>
    </location>
</feature>
<reference evidence="2" key="1">
    <citation type="submission" date="2017-08" db="EMBL/GenBank/DDBJ databases">
        <authorList>
            <person name="Polle J.E."/>
            <person name="Barry K."/>
            <person name="Cushman J."/>
            <person name="Schmutz J."/>
            <person name="Tran D."/>
            <person name="Hathwaick L.T."/>
            <person name="Yim W.C."/>
            <person name="Jenkins J."/>
            <person name="Mckie-Krisberg Z.M."/>
            <person name="Prochnik S."/>
            <person name="Lindquist E."/>
            <person name="Dockter R.B."/>
            <person name="Adam C."/>
            <person name="Molina H."/>
            <person name="Bunkerborg J."/>
            <person name="Jin E."/>
            <person name="Buchheim M."/>
            <person name="Magnuson J."/>
        </authorList>
    </citation>
    <scope>NUCLEOTIDE SEQUENCE</scope>
    <source>
        <strain evidence="2">CCAP 19/18</strain>
    </source>
</reference>
<evidence type="ECO:0000313" key="2">
    <source>
        <dbReference type="EMBL" id="KAF5825839.1"/>
    </source>
</evidence>
<dbReference type="InterPro" id="IPR017853">
    <property type="entry name" value="GH"/>
</dbReference>
<accession>A0ABQ7FTS5</accession>
<dbReference type="Gene3D" id="3.20.20.80">
    <property type="entry name" value="Glycosidases"/>
    <property type="match status" value="1"/>
</dbReference>
<dbReference type="SUPFAM" id="SSF51445">
    <property type="entry name" value="(Trans)glycosidases"/>
    <property type="match status" value="1"/>
</dbReference>
<dbReference type="PANTHER" id="PTHR43651:SF2">
    <property type="entry name" value="1,4-ALPHA-GLUCAN-BRANCHING ENZYME, CHLOROPLASTIC_AMYLOPLASTIC"/>
    <property type="match status" value="1"/>
</dbReference>
<feature type="chain" id="PRO_5045989127" evidence="1">
    <location>
        <begin position="21"/>
        <end position="142"/>
    </location>
</feature>
<dbReference type="PANTHER" id="PTHR43651">
    <property type="entry name" value="1,4-ALPHA-GLUCAN-BRANCHING ENZYME"/>
    <property type="match status" value="1"/>
</dbReference>
<protein>
    <submittedName>
        <fullName evidence="2">Uncharacterized protein</fullName>
    </submittedName>
</protein>
<evidence type="ECO:0000256" key="1">
    <source>
        <dbReference type="SAM" id="SignalP"/>
    </source>
</evidence>
<comment type="caution">
    <text evidence="2">The sequence shown here is derived from an EMBL/GenBank/DDBJ whole genome shotgun (WGS) entry which is preliminary data.</text>
</comment>
<sequence length="142" mass="15776">MSQRQTILTIVLQLVQGTQGMTGFDSAFASLPGPTAFFVLPPCNKTCRWATQEPGVMGATYDSVHWDPPANEAYKWRYPRPEPPSTLRIYEAHVGMSGEEPGVASYSFFRDNVLPRIKNNGYTAVQLMAIQVRAACAFLFQV</sequence>
<organism evidence="2 3">
    <name type="scientific">Dunaliella salina</name>
    <name type="common">Green alga</name>
    <name type="synonym">Protococcus salinus</name>
    <dbReference type="NCBI Taxonomy" id="3046"/>
    <lineage>
        <taxon>Eukaryota</taxon>
        <taxon>Viridiplantae</taxon>
        <taxon>Chlorophyta</taxon>
        <taxon>core chlorophytes</taxon>
        <taxon>Chlorophyceae</taxon>
        <taxon>CS clade</taxon>
        <taxon>Chlamydomonadales</taxon>
        <taxon>Dunaliellaceae</taxon>
        <taxon>Dunaliella</taxon>
    </lineage>
</organism>
<keyword evidence="1" id="KW-0732">Signal</keyword>
<evidence type="ECO:0000313" key="3">
    <source>
        <dbReference type="Proteomes" id="UP000815325"/>
    </source>
</evidence>
<gene>
    <name evidence="2" type="ORF">DUNSADRAFT_6535</name>
</gene>
<keyword evidence="3" id="KW-1185">Reference proteome</keyword>
<dbReference type="Proteomes" id="UP000815325">
    <property type="component" value="Unassembled WGS sequence"/>
</dbReference>
<name>A0ABQ7FTS5_DUNSA</name>
<proteinExistence type="predicted"/>